<evidence type="ECO:0000256" key="6">
    <source>
        <dbReference type="RuleBase" id="RU003894"/>
    </source>
</evidence>
<dbReference type="PANTHER" id="PTHR11467">
    <property type="entry name" value="HISTONE H1"/>
    <property type="match status" value="1"/>
</dbReference>
<feature type="region of interest" description="Disordered" evidence="7">
    <location>
        <begin position="1"/>
        <end position="29"/>
    </location>
</feature>
<dbReference type="GO" id="GO:0003690">
    <property type="term" value="F:double-stranded DNA binding"/>
    <property type="evidence" value="ECO:0007669"/>
    <property type="project" value="TreeGrafter"/>
</dbReference>
<evidence type="ECO:0000256" key="7">
    <source>
        <dbReference type="SAM" id="MobiDB-lite"/>
    </source>
</evidence>
<feature type="compositionally biased region" description="Basic residues" evidence="7">
    <location>
        <begin position="144"/>
        <end position="163"/>
    </location>
</feature>
<comment type="similarity">
    <text evidence="6">Belongs to the histone H1/H5 family.</text>
</comment>
<dbReference type="InterPro" id="IPR036390">
    <property type="entry name" value="WH_DNA-bd_sf"/>
</dbReference>
<evidence type="ECO:0000259" key="8">
    <source>
        <dbReference type="PROSITE" id="PS51504"/>
    </source>
</evidence>
<comment type="subcellular location">
    <subcellularLocation>
        <location evidence="2">Chromosome</location>
    </subcellularLocation>
    <subcellularLocation>
        <location evidence="1 6">Nucleus</location>
    </subcellularLocation>
</comment>
<feature type="compositionally biased region" description="Basic residues" evidence="7">
    <location>
        <begin position="14"/>
        <end position="28"/>
    </location>
</feature>
<feature type="domain" description="H15" evidence="8">
    <location>
        <begin position="28"/>
        <end position="103"/>
    </location>
</feature>
<dbReference type="GO" id="GO:0030527">
    <property type="term" value="F:structural constituent of chromatin"/>
    <property type="evidence" value="ECO:0007669"/>
    <property type="project" value="InterPro"/>
</dbReference>
<evidence type="ECO:0000256" key="4">
    <source>
        <dbReference type="ARBA" id="ARBA00023125"/>
    </source>
</evidence>
<proteinExistence type="inferred from homology"/>
<dbReference type="GO" id="GO:0005634">
    <property type="term" value="C:nucleus"/>
    <property type="evidence" value="ECO:0007669"/>
    <property type="project" value="UniProtKB-SubCell"/>
</dbReference>
<dbReference type="OrthoDB" id="1110759at2759"/>
<dbReference type="EMBL" id="CACVKT020006610">
    <property type="protein sequence ID" value="CAC5402724.1"/>
    <property type="molecule type" value="Genomic_DNA"/>
</dbReference>
<dbReference type="GO" id="GO:0030261">
    <property type="term" value="P:chromosome condensation"/>
    <property type="evidence" value="ECO:0007669"/>
    <property type="project" value="TreeGrafter"/>
</dbReference>
<evidence type="ECO:0000256" key="3">
    <source>
        <dbReference type="ARBA" id="ARBA00022454"/>
    </source>
</evidence>
<keyword evidence="3 6" id="KW-0158">Chromosome</keyword>
<feature type="compositionally biased region" description="Low complexity" evidence="7">
    <location>
        <begin position="177"/>
        <end position="187"/>
    </location>
</feature>
<dbReference type="PROSITE" id="PS51504">
    <property type="entry name" value="H15"/>
    <property type="match status" value="1"/>
</dbReference>
<evidence type="ECO:0000256" key="2">
    <source>
        <dbReference type="ARBA" id="ARBA00004286"/>
    </source>
</evidence>
<feature type="compositionally biased region" description="Polar residues" evidence="7">
    <location>
        <begin position="82"/>
        <end position="93"/>
    </location>
</feature>
<evidence type="ECO:0000256" key="1">
    <source>
        <dbReference type="ARBA" id="ARBA00004123"/>
    </source>
</evidence>
<dbReference type="GO" id="GO:0045910">
    <property type="term" value="P:negative regulation of DNA recombination"/>
    <property type="evidence" value="ECO:0007669"/>
    <property type="project" value="TreeGrafter"/>
</dbReference>
<organism evidence="9 10">
    <name type="scientific">Mytilus coruscus</name>
    <name type="common">Sea mussel</name>
    <dbReference type="NCBI Taxonomy" id="42192"/>
    <lineage>
        <taxon>Eukaryota</taxon>
        <taxon>Metazoa</taxon>
        <taxon>Spiralia</taxon>
        <taxon>Lophotrochozoa</taxon>
        <taxon>Mollusca</taxon>
        <taxon>Bivalvia</taxon>
        <taxon>Autobranchia</taxon>
        <taxon>Pteriomorphia</taxon>
        <taxon>Mytilida</taxon>
        <taxon>Mytiloidea</taxon>
        <taxon>Mytilidae</taxon>
        <taxon>Mytilinae</taxon>
        <taxon>Mytilus</taxon>
    </lineage>
</organism>
<protein>
    <submittedName>
        <fullName evidence="9">H1_5</fullName>
    </submittedName>
</protein>
<dbReference type="GO" id="GO:0000786">
    <property type="term" value="C:nucleosome"/>
    <property type="evidence" value="ECO:0007669"/>
    <property type="project" value="InterPro"/>
</dbReference>
<evidence type="ECO:0000313" key="10">
    <source>
        <dbReference type="Proteomes" id="UP000507470"/>
    </source>
</evidence>
<dbReference type="PANTHER" id="PTHR11467:SF36">
    <property type="entry name" value="HISTONE 24-RELATED"/>
    <property type="match status" value="1"/>
</dbReference>
<dbReference type="CDD" id="cd00073">
    <property type="entry name" value="H15"/>
    <property type="match status" value="1"/>
</dbReference>
<dbReference type="PRINTS" id="PR00624">
    <property type="entry name" value="HISTONEH5"/>
</dbReference>
<keyword evidence="4 6" id="KW-0238">DNA-binding</keyword>
<keyword evidence="5 6" id="KW-0539">Nucleus</keyword>
<keyword evidence="10" id="KW-1185">Reference proteome</keyword>
<dbReference type="AlphaFoldDB" id="A0A6J8D6G6"/>
<dbReference type="GO" id="GO:0031492">
    <property type="term" value="F:nucleosomal DNA binding"/>
    <property type="evidence" value="ECO:0007669"/>
    <property type="project" value="TreeGrafter"/>
</dbReference>
<dbReference type="Pfam" id="PF00538">
    <property type="entry name" value="Linker_histone"/>
    <property type="match status" value="1"/>
</dbReference>
<dbReference type="Gene3D" id="1.10.10.10">
    <property type="entry name" value="Winged helix-like DNA-binding domain superfamily/Winged helix DNA-binding domain"/>
    <property type="match status" value="1"/>
</dbReference>
<dbReference type="InterPro" id="IPR036388">
    <property type="entry name" value="WH-like_DNA-bd_sf"/>
</dbReference>
<dbReference type="SUPFAM" id="SSF46785">
    <property type="entry name" value="Winged helix' DNA-binding domain"/>
    <property type="match status" value="1"/>
</dbReference>
<evidence type="ECO:0000256" key="5">
    <source>
        <dbReference type="ARBA" id="ARBA00023242"/>
    </source>
</evidence>
<dbReference type="InterPro" id="IPR005819">
    <property type="entry name" value="H1/H5"/>
</dbReference>
<feature type="compositionally biased region" description="Basic residues" evidence="7">
    <location>
        <begin position="188"/>
        <end position="203"/>
    </location>
</feature>
<dbReference type="GO" id="GO:0006334">
    <property type="term" value="P:nucleosome assembly"/>
    <property type="evidence" value="ECO:0007669"/>
    <property type="project" value="InterPro"/>
</dbReference>
<gene>
    <name evidence="9" type="ORF">MCOR_36673</name>
</gene>
<reference evidence="9 10" key="1">
    <citation type="submission" date="2020-06" db="EMBL/GenBank/DDBJ databases">
        <authorList>
            <person name="Li R."/>
            <person name="Bekaert M."/>
        </authorList>
    </citation>
    <scope>NUCLEOTIDE SEQUENCE [LARGE SCALE GENOMIC DNA]</scope>
    <source>
        <strain evidence="10">wild</strain>
    </source>
</reference>
<dbReference type="Proteomes" id="UP000507470">
    <property type="component" value="Unassembled WGS sequence"/>
</dbReference>
<accession>A0A6J8D6G6</accession>
<sequence length="211" mass="23059">MSDAPVVVKTPAKSPKKKAAAKPKKVATHPKYSEMVGKAISALKERGGSSRQAILKYIIANFNVGSDAKTVNTQKLALKSGVKSNSLKQSKGTGASGSFKIGEVAKPAKKPAKKAVKPKAAKPKKAKTPKKTATKTCLQQKNQLVKRKQLNQKAKKPATKKPAAKPAAKSAKKATKSPKNQRLQLNQRRQRPQRRSKWRKHMMLLKLKQPF</sequence>
<evidence type="ECO:0000313" key="9">
    <source>
        <dbReference type="EMBL" id="CAC5402724.1"/>
    </source>
</evidence>
<dbReference type="FunFam" id="1.10.10.10:FF:000140">
    <property type="entry name" value="Histone H1.0"/>
    <property type="match status" value="1"/>
</dbReference>
<dbReference type="SMART" id="SM00526">
    <property type="entry name" value="H15"/>
    <property type="match status" value="1"/>
</dbReference>
<feature type="compositionally biased region" description="Basic residues" evidence="7">
    <location>
        <begin position="107"/>
        <end position="133"/>
    </location>
</feature>
<dbReference type="InterPro" id="IPR005818">
    <property type="entry name" value="Histone_H1/H5_H15"/>
</dbReference>
<feature type="region of interest" description="Disordered" evidence="7">
    <location>
        <begin position="80"/>
        <end position="211"/>
    </location>
</feature>
<name>A0A6J8D6G6_MYTCO</name>
<feature type="compositionally biased region" description="Low complexity" evidence="7">
    <location>
        <begin position="1"/>
        <end position="13"/>
    </location>
</feature>